<protein>
    <recommendedName>
        <fullName evidence="3">F-box domain-containing protein</fullName>
    </recommendedName>
</protein>
<dbReference type="PANTHER" id="PTHR38926:SF5">
    <property type="entry name" value="F-BOX AND LEUCINE-RICH REPEAT PROTEIN 6"/>
    <property type="match status" value="1"/>
</dbReference>
<evidence type="ECO:0000256" key="2">
    <source>
        <dbReference type="SAM" id="MobiDB-lite"/>
    </source>
</evidence>
<evidence type="ECO:0000313" key="4">
    <source>
        <dbReference type="EMBL" id="ETW81685.1"/>
    </source>
</evidence>
<dbReference type="KEGG" id="hir:HETIRDRAFT_64981"/>
<feature type="coiled-coil region" evidence="1">
    <location>
        <begin position="13"/>
        <end position="40"/>
    </location>
</feature>
<dbReference type="AlphaFoldDB" id="W4K8L0"/>
<organism evidence="4 5">
    <name type="scientific">Heterobasidion irregulare (strain TC 32-1)</name>
    <dbReference type="NCBI Taxonomy" id="747525"/>
    <lineage>
        <taxon>Eukaryota</taxon>
        <taxon>Fungi</taxon>
        <taxon>Dikarya</taxon>
        <taxon>Basidiomycota</taxon>
        <taxon>Agaricomycotina</taxon>
        <taxon>Agaricomycetes</taxon>
        <taxon>Russulales</taxon>
        <taxon>Bondarzewiaceae</taxon>
        <taxon>Heterobasidion</taxon>
        <taxon>Heterobasidion annosum species complex</taxon>
    </lineage>
</organism>
<gene>
    <name evidence="4" type="ORF">HETIRDRAFT_64981</name>
</gene>
<sequence length="542" mass="60946">MAEQSIPHLREAISSLESKMASLMTERERLESRLERAVRLRSPIQRLPSELLASIFAIGALEMEEEDPLILANLMLVCHYWLDVAVNTPVLWSRILVSNHDSLDKARRKLARSKSVPLDICISFSPQMECGDRTMETVVHAMDLLQPSIWRWKTFRLVVPNRAQAHAALARCQDPALKLELLQVKIFHSMQEDHYLLPPLPLFGGHLPSLSTCSLASFNFGWDVSVVSGLRSLELGGYWNDLSPSVAVILDILRACPDLEDLVLRNMSDVDAETCQAYDHEPTSDKRYSSRTILLQRLTKISFYYAGINRTRAVLSQLSFPTLEKVELCYMDDVTSLLSHLKRQSLTSLPLRRLRIETSVFSELELAKLLGRVSSLLTLELIDVEDASSSLLKGLSVPSVVQTWVCPKLESLSLEGCTSLDWDALRAFVESRLPPHSRAYPRLNASSALYLPAPRTYSTSVAVTSGRHPNPPQSQSQPSTLGRSHSAPPKTSVPLTWPQRLKSIDLTHCHQISKEMIQWLRLYVAEVKCDTSRGPWSESTFS</sequence>
<dbReference type="PANTHER" id="PTHR38926">
    <property type="entry name" value="F-BOX DOMAIN CONTAINING PROTEIN, EXPRESSED"/>
    <property type="match status" value="1"/>
</dbReference>
<dbReference type="RefSeq" id="XP_009545896.1">
    <property type="nucleotide sequence ID" value="XM_009547601.1"/>
</dbReference>
<dbReference type="InterPro" id="IPR001810">
    <property type="entry name" value="F-box_dom"/>
</dbReference>
<accession>W4K8L0</accession>
<proteinExistence type="predicted"/>
<evidence type="ECO:0000313" key="5">
    <source>
        <dbReference type="Proteomes" id="UP000030671"/>
    </source>
</evidence>
<dbReference type="Proteomes" id="UP000030671">
    <property type="component" value="Unassembled WGS sequence"/>
</dbReference>
<evidence type="ECO:0000259" key="3">
    <source>
        <dbReference type="Pfam" id="PF12937"/>
    </source>
</evidence>
<dbReference type="SUPFAM" id="SSF52047">
    <property type="entry name" value="RNI-like"/>
    <property type="match status" value="1"/>
</dbReference>
<dbReference type="GeneID" id="20678708"/>
<dbReference type="Pfam" id="PF12937">
    <property type="entry name" value="F-box-like"/>
    <property type="match status" value="1"/>
</dbReference>
<dbReference type="EMBL" id="KI925458">
    <property type="protein sequence ID" value="ETW81685.1"/>
    <property type="molecule type" value="Genomic_DNA"/>
</dbReference>
<dbReference type="Gene3D" id="3.80.10.10">
    <property type="entry name" value="Ribonuclease Inhibitor"/>
    <property type="match status" value="1"/>
</dbReference>
<dbReference type="OrthoDB" id="8048523at2759"/>
<dbReference type="InterPro" id="IPR032675">
    <property type="entry name" value="LRR_dom_sf"/>
</dbReference>
<feature type="region of interest" description="Disordered" evidence="2">
    <location>
        <begin position="461"/>
        <end position="495"/>
    </location>
</feature>
<dbReference type="HOGENOM" id="CLU_039197_0_0_1"/>
<dbReference type="Gene3D" id="1.20.1280.50">
    <property type="match status" value="1"/>
</dbReference>
<keyword evidence="1" id="KW-0175">Coiled coil</keyword>
<evidence type="ECO:0000256" key="1">
    <source>
        <dbReference type="SAM" id="Coils"/>
    </source>
</evidence>
<reference evidence="4 5" key="1">
    <citation type="journal article" date="2012" name="New Phytol.">
        <title>Insight into trade-off between wood decay and parasitism from the genome of a fungal forest pathogen.</title>
        <authorList>
            <person name="Olson A."/>
            <person name="Aerts A."/>
            <person name="Asiegbu F."/>
            <person name="Belbahri L."/>
            <person name="Bouzid O."/>
            <person name="Broberg A."/>
            <person name="Canback B."/>
            <person name="Coutinho P.M."/>
            <person name="Cullen D."/>
            <person name="Dalman K."/>
            <person name="Deflorio G."/>
            <person name="van Diepen L.T."/>
            <person name="Dunand C."/>
            <person name="Duplessis S."/>
            <person name="Durling M."/>
            <person name="Gonthier P."/>
            <person name="Grimwood J."/>
            <person name="Fossdal C.G."/>
            <person name="Hansson D."/>
            <person name="Henrissat B."/>
            <person name="Hietala A."/>
            <person name="Himmelstrand K."/>
            <person name="Hoffmeister D."/>
            <person name="Hogberg N."/>
            <person name="James T.Y."/>
            <person name="Karlsson M."/>
            <person name="Kohler A."/>
            <person name="Kues U."/>
            <person name="Lee Y.H."/>
            <person name="Lin Y.C."/>
            <person name="Lind M."/>
            <person name="Lindquist E."/>
            <person name="Lombard V."/>
            <person name="Lucas S."/>
            <person name="Lunden K."/>
            <person name="Morin E."/>
            <person name="Murat C."/>
            <person name="Park J."/>
            <person name="Raffaello T."/>
            <person name="Rouze P."/>
            <person name="Salamov A."/>
            <person name="Schmutz J."/>
            <person name="Solheim H."/>
            <person name="Stahlberg J."/>
            <person name="Velez H."/>
            <person name="de Vries R.P."/>
            <person name="Wiebenga A."/>
            <person name="Woodward S."/>
            <person name="Yakovlev I."/>
            <person name="Garbelotto M."/>
            <person name="Martin F."/>
            <person name="Grigoriev I.V."/>
            <person name="Stenlid J."/>
        </authorList>
    </citation>
    <scope>NUCLEOTIDE SEQUENCE [LARGE SCALE GENOMIC DNA]</scope>
    <source>
        <strain evidence="4 5">TC 32-1</strain>
    </source>
</reference>
<keyword evidence="5" id="KW-1185">Reference proteome</keyword>
<dbReference type="eggNOG" id="ENOG502SIX5">
    <property type="taxonomic scope" value="Eukaryota"/>
</dbReference>
<name>W4K8L0_HETIT</name>
<feature type="domain" description="F-box" evidence="3">
    <location>
        <begin position="44"/>
        <end position="96"/>
    </location>
</feature>
<dbReference type="InParanoid" id="W4K8L0"/>